<keyword evidence="4" id="KW-1185">Reference proteome</keyword>
<reference evidence="3 4" key="1">
    <citation type="submission" date="2016-04" db="EMBL/GenBank/DDBJ databases">
        <title>A degradative enzymes factory behind the ericoid mycorrhizal symbiosis.</title>
        <authorList>
            <consortium name="DOE Joint Genome Institute"/>
            <person name="Martino E."/>
            <person name="Morin E."/>
            <person name="Grelet G."/>
            <person name="Kuo A."/>
            <person name="Kohler A."/>
            <person name="Daghino S."/>
            <person name="Barry K."/>
            <person name="Choi C."/>
            <person name="Cichocki N."/>
            <person name="Clum A."/>
            <person name="Copeland A."/>
            <person name="Hainaut M."/>
            <person name="Haridas S."/>
            <person name="Labutti K."/>
            <person name="Lindquist E."/>
            <person name="Lipzen A."/>
            <person name="Khouja H.-R."/>
            <person name="Murat C."/>
            <person name="Ohm R."/>
            <person name="Olson A."/>
            <person name="Spatafora J."/>
            <person name="Veneault-Fourrey C."/>
            <person name="Henrissat B."/>
            <person name="Grigoriev I."/>
            <person name="Martin F."/>
            <person name="Perotto S."/>
        </authorList>
    </citation>
    <scope>NUCLEOTIDE SEQUENCE [LARGE SCALE GENOMIC DNA]</scope>
    <source>
        <strain evidence="3 4">F</strain>
    </source>
</reference>
<dbReference type="InterPro" id="IPR058925">
    <property type="entry name" value="zf-C2H2_AcuF"/>
</dbReference>
<dbReference type="OrthoDB" id="5412071at2759"/>
<evidence type="ECO:0000313" key="4">
    <source>
        <dbReference type="Proteomes" id="UP000235786"/>
    </source>
</evidence>
<dbReference type="EMBL" id="KZ613943">
    <property type="protein sequence ID" value="PMD42143.1"/>
    <property type="molecule type" value="Genomic_DNA"/>
</dbReference>
<gene>
    <name evidence="3" type="ORF">L207DRAFT_306462</name>
</gene>
<proteinExistence type="predicted"/>
<feature type="region of interest" description="Disordered" evidence="1">
    <location>
        <begin position="487"/>
        <end position="520"/>
    </location>
</feature>
<dbReference type="AlphaFoldDB" id="A0A2J6RUK4"/>
<feature type="domain" description="Oxidoreductase acuF-like C2H2 type zinc-finger" evidence="2">
    <location>
        <begin position="333"/>
        <end position="362"/>
    </location>
</feature>
<protein>
    <recommendedName>
        <fullName evidence="2">Oxidoreductase acuF-like C2H2 type zinc-finger domain-containing protein</fullName>
    </recommendedName>
</protein>
<evidence type="ECO:0000313" key="3">
    <source>
        <dbReference type="EMBL" id="PMD42143.1"/>
    </source>
</evidence>
<name>A0A2J6RUK4_HYAVF</name>
<evidence type="ECO:0000259" key="2">
    <source>
        <dbReference type="Pfam" id="PF26082"/>
    </source>
</evidence>
<evidence type="ECO:0000256" key="1">
    <source>
        <dbReference type="SAM" id="MobiDB-lite"/>
    </source>
</evidence>
<sequence length="686" mass="75042">MHPNGKSGKVVEWIDGATIHRSGDGEEDGAASGFAWTLYDLDLRILTKLIPMFSNGWHRVSRKDVRSLKQSLGDLFLWGDGFRDGRLEKVVEESDDLEETLVSSLIGIGRRLVSIIDAPIESIILPREEFRNLVEELKIILEKASTLRQNSLDSEGISGGETTDDDAHEARDRFQIFIYSLKIHTTCLMDLLPSMEDTLSLARQVKDGDQPSLPFEFHVSGPARTYILNIYDRFPKADSQLVERLGEANWQRHTALRGLSIQEDSSNLPVEEPVKSVFVPVSLFQDSGIGSSLPAQPSYAPTSASHTSFVSSQADGDGGGLLVPPTPKAVFKGIPFSCETCGQMLSQIKNRIDWKRHVFADLKPYLCTFSDCKDALRTFPTRKMWETHEFEEHRFDTVLCCSLCPSSLTSSFLTEEEGNEHLKSAHGRGLEKKAPGIPLGLYKQRKPHEAASISCPLCLCVPGTSRRNFVTHVSKHIESIALAALPRENGSDSESGSDARSVTTGSSDHASDYGQEYGRVPDSDAAELNVNRAQSPVGTPVSGTMDPASMPGQQNTTLQPLITPVPLGQIGRVEAPPPPAPGKPAHIPPAPPAWLTQSLVDLLTQYPHDRFEGVMRYGAVNTATDLPCAAPPAGQPAPEGVKYMYLPRIRCLDCPGKLYLPGPETTAGNFVAHLNNRGHRAKVDGR</sequence>
<dbReference type="Pfam" id="PF26082">
    <property type="entry name" value="zf-C2H2_AcuF"/>
    <property type="match status" value="1"/>
</dbReference>
<accession>A0A2J6RUK4</accession>
<organism evidence="3 4">
    <name type="scientific">Hyaloscypha variabilis (strain UAMH 11265 / GT02V1 / F)</name>
    <name type="common">Meliniomyces variabilis</name>
    <dbReference type="NCBI Taxonomy" id="1149755"/>
    <lineage>
        <taxon>Eukaryota</taxon>
        <taxon>Fungi</taxon>
        <taxon>Dikarya</taxon>
        <taxon>Ascomycota</taxon>
        <taxon>Pezizomycotina</taxon>
        <taxon>Leotiomycetes</taxon>
        <taxon>Helotiales</taxon>
        <taxon>Hyaloscyphaceae</taxon>
        <taxon>Hyaloscypha</taxon>
        <taxon>Hyaloscypha variabilis</taxon>
    </lineage>
</organism>
<dbReference type="Proteomes" id="UP000235786">
    <property type="component" value="Unassembled WGS sequence"/>
</dbReference>
<dbReference type="PANTHER" id="PTHR35391">
    <property type="entry name" value="C2H2-TYPE DOMAIN-CONTAINING PROTEIN-RELATED"/>
    <property type="match status" value="1"/>
</dbReference>
<dbReference type="STRING" id="1149755.A0A2J6RUK4"/>
<dbReference type="PANTHER" id="PTHR35391:SF7">
    <property type="entry name" value="C2H2-TYPE DOMAIN-CONTAINING PROTEIN"/>
    <property type="match status" value="1"/>
</dbReference>
<feature type="compositionally biased region" description="Polar residues" evidence="1">
    <location>
        <begin position="492"/>
        <end position="508"/>
    </location>
</feature>